<dbReference type="InterPro" id="IPR029472">
    <property type="entry name" value="Copia-like_N"/>
</dbReference>
<feature type="domain" description="Retrotransposon Copia-like N-terminal" evidence="1">
    <location>
        <begin position="5"/>
        <end position="53"/>
    </location>
</feature>
<dbReference type="OrthoDB" id="852063at2759"/>
<keyword evidence="3" id="KW-1185">Reference proteome</keyword>
<feature type="non-terminal residue" evidence="2">
    <location>
        <position position="1"/>
    </location>
</feature>
<feature type="non-terminal residue" evidence="2">
    <location>
        <position position="160"/>
    </location>
</feature>
<dbReference type="AlphaFoldDB" id="A0A1Q3C662"/>
<dbReference type="PANTHER" id="PTHR37610">
    <property type="entry name" value="CCHC-TYPE DOMAIN-CONTAINING PROTEIN"/>
    <property type="match status" value="1"/>
</dbReference>
<comment type="caution">
    <text evidence="2">The sequence shown here is derived from an EMBL/GenBank/DDBJ whole genome shotgun (WGS) entry which is preliminary data.</text>
</comment>
<dbReference type="Proteomes" id="UP000187406">
    <property type="component" value="Unassembled WGS sequence"/>
</dbReference>
<gene>
    <name evidence="2" type="ORF">CFOL_v3_19221</name>
</gene>
<dbReference type="InParanoid" id="A0A1Q3C662"/>
<dbReference type="Pfam" id="PF14244">
    <property type="entry name" value="Retrotran_gag_3"/>
    <property type="match status" value="1"/>
</dbReference>
<dbReference type="PANTHER" id="PTHR37610:SF78">
    <property type="entry name" value="GAG-POLYPEPTIDE OF LTR COPIA-TYPE-RELATED"/>
    <property type="match status" value="1"/>
</dbReference>
<evidence type="ECO:0000313" key="3">
    <source>
        <dbReference type="Proteomes" id="UP000187406"/>
    </source>
</evidence>
<accession>A0A1Q3C662</accession>
<name>A0A1Q3C662_CEPFO</name>
<sequence length="160" mass="18270">PMHMHPFDTPGANLVAEQLTGNDNYGVWSRAMVIALKAKNKIGFIDGTCAKPNEDLPLFHQWERCNAIVLSWIMNTVSKELFIGIVYSTDAQFMWKDMKERFDKVNGLRIFSVHQDIGSLTQGKADSRCEYCGWTGHKKENCYKLIGYPPGHRLYKGNQK</sequence>
<reference evidence="3" key="1">
    <citation type="submission" date="2016-04" db="EMBL/GenBank/DDBJ databases">
        <title>Cephalotus genome sequencing.</title>
        <authorList>
            <person name="Fukushima K."/>
            <person name="Hasebe M."/>
            <person name="Fang X."/>
        </authorList>
    </citation>
    <scope>NUCLEOTIDE SEQUENCE [LARGE SCALE GENOMIC DNA]</scope>
    <source>
        <strain evidence="3">cv. St1</strain>
    </source>
</reference>
<proteinExistence type="predicted"/>
<evidence type="ECO:0000259" key="1">
    <source>
        <dbReference type="Pfam" id="PF14244"/>
    </source>
</evidence>
<protein>
    <submittedName>
        <fullName evidence="2">UBN2_3 domain-containing protein</fullName>
    </submittedName>
</protein>
<organism evidence="2 3">
    <name type="scientific">Cephalotus follicularis</name>
    <name type="common">Albany pitcher plant</name>
    <dbReference type="NCBI Taxonomy" id="3775"/>
    <lineage>
        <taxon>Eukaryota</taxon>
        <taxon>Viridiplantae</taxon>
        <taxon>Streptophyta</taxon>
        <taxon>Embryophyta</taxon>
        <taxon>Tracheophyta</taxon>
        <taxon>Spermatophyta</taxon>
        <taxon>Magnoliopsida</taxon>
        <taxon>eudicotyledons</taxon>
        <taxon>Gunneridae</taxon>
        <taxon>Pentapetalae</taxon>
        <taxon>rosids</taxon>
        <taxon>fabids</taxon>
        <taxon>Oxalidales</taxon>
        <taxon>Cephalotaceae</taxon>
        <taxon>Cephalotus</taxon>
    </lineage>
</organism>
<evidence type="ECO:0000313" key="2">
    <source>
        <dbReference type="EMBL" id="GAV75745.1"/>
    </source>
</evidence>
<dbReference type="EMBL" id="BDDD01001411">
    <property type="protein sequence ID" value="GAV75745.1"/>
    <property type="molecule type" value="Genomic_DNA"/>
</dbReference>